<reference evidence="1 2" key="1">
    <citation type="journal article" date="2024" name="Ann. Entomol. Soc. Am.">
        <title>Genomic analyses of the southern and eastern yellowjacket wasps (Hymenoptera: Vespidae) reveal evolutionary signatures of social life.</title>
        <authorList>
            <person name="Catto M.A."/>
            <person name="Caine P.B."/>
            <person name="Orr S.E."/>
            <person name="Hunt B.G."/>
            <person name="Goodisman M.A.D."/>
        </authorList>
    </citation>
    <scope>NUCLEOTIDE SEQUENCE [LARGE SCALE GENOMIC DNA]</scope>
    <source>
        <strain evidence="1">232</strain>
        <tissue evidence="1">Head and thorax</tissue>
    </source>
</reference>
<comment type="caution">
    <text evidence="1">The sequence shown here is derived from an EMBL/GenBank/DDBJ whole genome shotgun (WGS) entry which is preliminary data.</text>
</comment>
<accession>A0ABD2AT75</accession>
<gene>
    <name evidence="1" type="ORF">V1477_019060</name>
</gene>
<sequence>MQLPPRGGTWVCGTCNILKFIVIQVLPSEWLLISNKCGAASSRITESDTPPLKKGIVKKSTNLLRDASVKSIFSNRQF</sequence>
<proteinExistence type="predicted"/>
<dbReference type="EMBL" id="JAYRBN010000113">
    <property type="protein sequence ID" value="KAL2723828.1"/>
    <property type="molecule type" value="Genomic_DNA"/>
</dbReference>
<dbReference type="AlphaFoldDB" id="A0ABD2AT75"/>
<organism evidence="1 2">
    <name type="scientific">Vespula maculifrons</name>
    <name type="common">Eastern yellow jacket</name>
    <name type="synonym">Wasp</name>
    <dbReference type="NCBI Taxonomy" id="7453"/>
    <lineage>
        <taxon>Eukaryota</taxon>
        <taxon>Metazoa</taxon>
        <taxon>Ecdysozoa</taxon>
        <taxon>Arthropoda</taxon>
        <taxon>Hexapoda</taxon>
        <taxon>Insecta</taxon>
        <taxon>Pterygota</taxon>
        <taxon>Neoptera</taxon>
        <taxon>Endopterygota</taxon>
        <taxon>Hymenoptera</taxon>
        <taxon>Apocrita</taxon>
        <taxon>Aculeata</taxon>
        <taxon>Vespoidea</taxon>
        <taxon>Vespidae</taxon>
        <taxon>Vespinae</taxon>
        <taxon>Vespula</taxon>
    </lineage>
</organism>
<evidence type="ECO:0000313" key="1">
    <source>
        <dbReference type="EMBL" id="KAL2723828.1"/>
    </source>
</evidence>
<keyword evidence="2" id="KW-1185">Reference proteome</keyword>
<dbReference type="Proteomes" id="UP001607303">
    <property type="component" value="Unassembled WGS sequence"/>
</dbReference>
<protein>
    <submittedName>
        <fullName evidence="1">Uncharacterized protein</fullName>
    </submittedName>
</protein>
<evidence type="ECO:0000313" key="2">
    <source>
        <dbReference type="Proteomes" id="UP001607303"/>
    </source>
</evidence>
<name>A0ABD2AT75_VESMC</name>